<dbReference type="GO" id="GO:0005886">
    <property type="term" value="C:plasma membrane"/>
    <property type="evidence" value="ECO:0007669"/>
    <property type="project" value="TreeGrafter"/>
</dbReference>
<feature type="non-terminal residue" evidence="2">
    <location>
        <position position="382"/>
    </location>
</feature>
<dbReference type="Gene3D" id="3.30.70.1320">
    <property type="entry name" value="Multidrug efflux transporter AcrB pore domain like"/>
    <property type="match status" value="1"/>
</dbReference>
<evidence type="ECO:0000256" key="1">
    <source>
        <dbReference type="SAM" id="Phobius"/>
    </source>
</evidence>
<feature type="transmembrane region" description="Helical" evidence="1">
    <location>
        <begin position="357"/>
        <end position="376"/>
    </location>
</feature>
<gene>
    <name evidence="2" type="ORF">DRP43_02500</name>
</gene>
<evidence type="ECO:0000313" key="3">
    <source>
        <dbReference type="Proteomes" id="UP000271125"/>
    </source>
</evidence>
<dbReference type="SUPFAM" id="SSF82693">
    <property type="entry name" value="Multidrug efflux transporter AcrB pore domain, PN1, PN2, PC1 and PC2 subdomains"/>
    <property type="match status" value="2"/>
</dbReference>
<feature type="transmembrane region" description="Helical" evidence="1">
    <location>
        <begin position="331"/>
        <end position="351"/>
    </location>
</feature>
<dbReference type="Pfam" id="PF00873">
    <property type="entry name" value="ACR_tran"/>
    <property type="match status" value="1"/>
</dbReference>
<protein>
    <submittedName>
        <fullName evidence="2">AcrB/AcrD/AcrF family protein</fullName>
    </submittedName>
</protein>
<dbReference type="InterPro" id="IPR001036">
    <property type="entry name" value="Acrflvin-R"/>
</dbReference>
<dbReference type="PRINTS" id="PR00702">
    <property type="entry name" value="ACRIFLAVINRP"/>
</dbReference>
<dbReference type="GO" id="GO:0042910">
    <property type="term" value="F:xenobiotic transmembrane transporter activity"/>
    <property type="evidence" value="ECO:0007669"/>
    <property type="project" value="TreeGrafter"/>
</dbReference>
<proteinExistence type="predicted"/>
<dbReference type="Proteomes" id="UP000271125">
    <property type="component" value="Unassembled WGS sequence"/>
</dbReference>
<dbReference type="Gene3D" id="3.30.70.1430">
    <property type="entry name" value="Multidrug efflux transporter AcrB pore domain"/>
    <property type="match status" value="1"/>
</dbReference>
<name>A0A660SL04_UNCT6</name>
<dbReference type="Gene3D" id="1.20.1640.10">
    <property type="entry name" value="Multidrug efflux transporter AcrB transmembrane domain"/>
    <property type="match status" value="1"/>
</dbReference>
<organism evidence="2 3">
    <name type="scientific">candidate division TA06 bacterium</name>
    <dbReference type="NCBI Taxonomy" id="2250710"/>
    <lineage>
        <taxon>Bacteria</taxon>
        <taxon>Bacteria division TA06</taxon>
    </lineage>
</organism>
<dbReference type="EMBL" id="QNBD01000091">
    <property type="protein sequence ID" value="RKX71413.1"/>
    <property type="molecule type" value="Genomic_DNA"/>
</dbReference>
<dbReference type="SUPFAM" id="SSF82714">
    <property type="entry name" value="Multidrug efflux transporter AcrB TolC docking domain, DN and DC subdomains"/>
    <property type="match status" value="1"/>
</dbReference>
<keyword evidence="1" id="KW-0812">Transmembrane</keyword>
<keyword evidence="1" id="KW-1133">Transmembrane helix</keyword>
<comment type="caution">
    <text evidence="2">The sequence shown here is derived from an EMBL/GenBank/DDBJ whole genome shotgun (WGS) entry which is preliminary data.</text>
</comment>
<dbReference type="InterPro" id="IPR027463">
    <property type="entry name" value="AcrB_DN_DC_subdom"/>
</dbReference>
<keyword evidence="1" id="KW-0472">Membrane</keyword>
<dbReference type="SUPFAM" id="SSF82866">
    <property type="entry name" value="Multidrug efflux transporter AcrB transmembrane domain"/>
    <property type="match status" value="1"/>
</dbReference>
<feature type="transmembrane region" description="Helical" evidence="1">
    <location>
        <begin position="6"/>
        <end position="27"/>
    </location>
</feature>
<dbReference type="Gene3D" id="3.30.2090.10">
    <property type="entry name" value="Multidrug efflux transporter AcrB TolC docking domain, DN and DC subdomains"/>
    <property type="match status" value="1"/>
</dbReference>
<dbReference type="AlphaFoldDB" id="A0A660SL04"/>
<reference evidence="2 3" key="1">
    <citation type="submission" date="2018-06" db="EMBL/GenBank/DDBJ databases">
        <title>Extensive metabolic versatility and redundancy in microbially diverse, dynamic hydrothermal sediments.</title>
        <authorList>
            <person name="Dombrowski N."/>
            <person name="Teske A."/>
            <person name="Baker B.J."/>
        </authorList>
    </citation>
    <scope>NUCLEOTIDE SEQUENCE [LARGE SCALE GENOMIC DNA]</scope>
    <source>
        <strain evidence="2">B10_G13</strain>
    </source>
</reference>
<evidence type="ECO:0000313" key="2">
    <source>
        <dbReference type="EMBL" id="RKX71413.1"/>
    </source>
</evidence>
<accession>A0A660SL04</accession>
<dbReference type="PANTHER" id="PTHR32063:SF0">
    <property type="entry name" value="SWARMING MOTILITY PROTEIN SWRC"/>
    <property type="match status" value="1"/>
</dbReference>
<dbReference type="PANTHER" id="PTHR32063">
    <property type="match status" value="1"/>
</dbReference>
<sequence>MVKLAVKRPILTTVIFIIILILGFISFRGLPIDFFPEIELPMVSIITVYPGASPIDIEKQVTKTLESQIATVPNIEKLESKSSENISIITSTFEWGSDINVAASDIRDKVSMVKKFLPEDVEEPMIMKFNASMMPIMVLSIKGNIHTSDLYDISSKLIVDKLKEIPGVGAVALMGGKHNKVNIDLIPQKLIQYNISADQIKGLILANNLTMPAGNIEVGRKQYSIRVPGEYSSIDDIKNVVIGYTKMGNPILLRDIADITFGPGKEKMVNLIDGKEGIVLMIQKQSGANTVKVANNIKDELNNIKRILPQGIEIGTIMDGSQFIEGSINNLVRTILWGFIFVVIVVFFFLWNIRGSLIIALTIPFSLIIAFVYLYFSKGTIN</sequence>